<dbReference type="InterPro" id="IPR011701">
    <property type="entry name" value="MFS"/>
</dbReference>
<evidence type="ECO:0000313" key="10">
    <source>
        <dbReference type="Proteomes" id="UP001271007"/>
    </source>
</evidence>
<reference evidence="9" key="1">
    <citation type="submission" date="2023-04" db="EMBL/GenBank/DDBJ databases">
        <title>Black Yeasts Isolated from many extreme environments.</title>
        <authorList>
            <person name="Coleine C."/>
            <person name="Stajich J.E."/>
            <person name="Selbmann L."/>
        </authorList>
    </citation>
    <scope>NUCLEOTIDE SEQUENCE</scope>
    <source>
        <strain evidence="9">CCFEE 5312</strain>
    </source>
</reference>
<feature type="transmembrane region" description="Helical" evidence="7">
    <location>
        <begin position="106"/>
        <end position="128"/>
    </location>
</feature>
<evidence type="ECO:0000256" key="5">
    <source>
        <dbReference type="ARBA" id="ARBA00023136"/>
    </source>
</evidence>
<feature type="transmembrane region" description="Helical" evidence="7">
    <location>
        <begin position="394"/>
        <end position="415"/>
    </location>
</feature>
<feature type="transmembrane region" description="Helical" evidence="7">
    <location>
        <begin position="333"/>
        <end position="352"/>
    </location>
</feature>
<feature type="transmembrane region" description="Helical" evidence="7">
    <location>
        <begin position="70"/>
        <end position="91"/>
    </location>
</feature>
<dbReference type="GO" id="GO:0022857">
    <property type="term" value="F:transmembrane transporter activity"/>
    <property type="evidence" value="ECO:0007669"/>
    <property type="project" value="InterPro"/>
</dbReference>
<keyword evidence="10" id="KW-1185">Reference proteome</keyword>
<protein>
    <recommendedName>
        <fullName evidence="8">Major facilitator superfamily (MFS) profile domain-containing protein</fullName>
    </recommendedName>
</protein>
<evidence type="ECO:0000256" key="4">
    <source>
        <dbReference type="ARBA" id="ARBA00022989"/>
    </source>
</evidence>
<proteinExistence type="predicted"/>
<keyword evidence="4 7" id="KW-1133">Transmembrane helix</keyword>
<evidence type="ECO:0000256" key="2">
    <source>
        <dbReference type="ARBA" id="ARBA00022448"/>
    </source>
</evidence>
<feature type="compositionally biased region" description="Polar residues" evidence="6">
    <location>
        <begin position="33"/>
        <end position="60"/>
    </location>
</feature>
<dbReference type="AlphaFoldDB" id="A0AAJ0D6A1"/>
<dbReference type="InterPro" id="IPR001958">
    <property type="entry name" value="Tet-R_TetA/multi-R_MdtG-like"/>
</dbReference>
<keyword evidence="3 7" id="KW-0812">Transmembrane</keyword>
<feature type="transmembrane region" description="Helical" evidence="7">
    <location>
        <begin position="197"/>
        <end position="219"/>
    </location>
</feature>
<keyword evidence="5 7" id="KW-0472">Membrane</keyword>
<feature type="transmembrane region" description="Helical" evidence="7">
    <location>
        <begin position="165"/>
        <end position="185"/>
    </location>
</feature>
<dbReference type="SUPFAM" id="SSF103473">
    <property type="entry name" value="MFS general substrate transporter"/>
    <property type="match status" value="1"/>
</dbReference>
<organism evidence="9 10">
    <name type="scientific">Extremus antarcticus</name>
    <dbReference type="NCBI Taxonomy" id="702011"/>
    <lineage>
        <taxon>Eukaryota</taxon>
        <taxon>Fungi</taxon>
        <taxon>Dikarya</taxon>
        <taxon>Ascomycota</taxon>
        <taxon>Pezizomycotina</taxon>
        <taxon>Dothideomycetes</taxon>
        <taxon>Dothideomycetidae</taxon>
        <taxon>Mycosphaerellales</taxon>
        <taxon>Extremaceae</taxon>
        <taxon>Extremus</taxon>
    </lineage>
</organism>
<evidence type="ECO:0000256" key="3">
    <source>
        <dbReference type="ARBA" id="ARBA00022692"/>
    </source>
</evidence>
<gene>
    <name evidence="9" type="ORF">LTR09_011667</name>
</gene>
<feature type="domain" description="Major facilitator superfamily (MFS) profile" evidence="8">
    <location>
        <begin position="69"/>
        <end position="491"/>
    </location>
</feature>
<dbReference type="PRINTS" id="PR01035">
    <property type="entry name" value="TCRTETA"/>
</dbReference>
<dbReference type="Pfam" id="PF07690">
    <property type="entry name" value="MFS_1"/>
    <property type="match status" value="1"/>
</dbReference>
<evidence type="ECO:0000259" key="8">
    <source>
        <dbReference type="PROSITE" id="PS50850"/>
    </source>
</evidence>
<dbReference type="CDD" id="cd17330">
    <property type="entry name" value="MFS_SLC46_TetA_like"/>
    <property type="match status" value="1"/>
</dbReference>
<feature type="transmembrane region" description="Helical" evidence="7">
    <location>
        <begin position="295"/>
        <end position="321"/>
    </location>
</feature>
<dbReference type="PROSITE" id="PS50850">
    <property type="entry name" value="MFS"/>
    <property type="match status" value="1"/>
</dbReference>
<comment type="subcellular location">
    <subcellularLocation>
        <location evidence="1">Membrane</location>
        <topology evidence="1">Multi-pass membrane protein</topology>
    </subcellularLocation>
</comment>
<feature type="transmembrane region" description="Helical" evidence="7">
    <location>
        <begin position="364"/>
        <end position="382"/>
    </location>
</feature>
<evidence type="ECO:0000256" key="1">
    <source>
        <dbReference type="ARBA" id="ARBA00004141"/>
    </source>
</evidence>
<feature type="transmembrane region" description="Helical" evidence="7">
    <location>
        <begin position="239"/>
        <end position="263"/>
    </location>
</feature>
<sequence length="510" mass="54725">MASTSTDPRKTNDRTDEASETTPLLGAAEQVPPSYSSDEPIPSQANGHATPQDASAQPSPEESPMPIPQILLLCFSAIAEPIAYFAIFPFINEMLSRTGGVPEPDVGFYSGLIESLFSLVQMVLMIFYGRAADRVGRKPILVFSLTGIGVATAGFGMSQTLGEMVAWRCAAGVFAGSVVTVRTMISEQTTKESQGRAFGWYMFVRQLGIFIGPLIGGGLANPAQQFPSVFGGGGFWEKYPYALSSYVAGAVVLSSAIMIFFFADETLKRKVAGQSNPEPPMSTWEVLRSPGVPPVLLIFGQVMLLALSYTAVNPVFMFTSIRLGGFGFSDQKIALFIALAGASQAFWMLLFFPRLQKNFGTGAVLRGCAVAWPFFMAVYPVMNEFLRHDWDLAFWIVAPTGVVLGSGVAMGFAAIQLCVNDISPSATVLGTMNALALTINSGVRAFAPVLSTSIFASGIKWGFADGHLVWFFLVVLALGLNIACWFLPEAAEGRPKGKVKLADDDDDVVR</sequence>
<evidence type="ECO:0000313" key="9">
    <source>
        <dbReference type="EMBL" id="KAK3046916.1"/>
    </source>
</evidence>
<feature type="compositionally biased region" description="Basic and acidic residues" evidence="6">
    <location>
        <begin position="7"/>
        <end position="17"/>
    </location>
</feature>
<name>A0AAJ0D6A1_9PEZI</name>
<dbReference type="InterPro" id="IPR036259">
    <property type="entry name" value="MFS_trans_sf"/>
</dbReference>
<evidence type="ECO:0000256" key="6">
    <source>
        <dbReference type="SAM" id="MobiDB-lite"/>
    </source>
</evidence>
<dbReference type="Proteomes" id="UP001271007">
    <property type="component" value="Unassembled WGS sequence"/>
</dbReference>
<feature type="transmembrane region" description="Helical" evidence="7">
    <location>
        <begin position="140"/>
        <end position="159"/>
    </location>
</feature>
<dbReference type="Gene3D" id="1.20.1250.20">
    <property type="entry name" value="MFS general substrate transporter like domains"/>
    <property type="match status" value="1"/>
</dbReference>
<feature type="region of interest" description="Disordered" evidence="6">
    <location>
        <begin position="1"/>
        <end position="63"/>
    </location>
</feature>
<feature type="transmembrane region" description="Helical" evidence="7">
    <location>
        <begin position="467"/>
        <end position="488"/>
    </location>
</feature>
<comment type="caution">
    <text evidence="9">The sequence shown here is derived from an EMBL/GenBank/DDBJ whole genome shotgun (WGS) entry which is preliminary data.</text>
</comment>
<dbReference type="PANTHER" id="PTHR23504">
    <property type="entry name" value="MAJOR FACILITATOR SUPERFAMILY DOMAIN-CONTAINING PROTEIN 10"/>
    <property type="match status" value="1"/>
</dbReference>
<dbReference type="PANTHER" id="PTHR23504:SF3">
    <property type="entry name" value="MAJOR FACILITATOR SUPERFAMILY (MFS) PROFILE DOMAIN-CONTAINING PROTEIN"/>
    <property type="match status" value="1"/>
</dbReference>
<accession>A0AAJ0D6A1</accession>
<dbReference type="EMBL" id="JAWDJX010000075">
    <property type="protein sequence ID" value="KAK3046916.1"/>
    <property type="molecule type" value="Genomic_DNA"/>
</dbReference>
<dbReference type="InterPro" id="IPR020846">
    <property type="entry name" value="MFS_dom"/>
</dbReference>
<feature type="transmembrane region" description="Helical" evidence="7">
    <location>
        <begin position="427"/>
        <end position="447"/>
    </location>
</feature>
<dbReference type="GO" id="GO:0016020">
    <property type="term" value="C:membrane"/>
    <property type="evidence" value="ECO:0007669"/>
    <property type="project" value="UniProtKB-SubCell"/>
</dbReference>
<keyword evidence="2" id="KW-0813">Transport</keyword>
<evidence type="ECO:0000256" key="7">
    <source>
        <dbReference type="SAM" id="Phobius"/>
    </source>
</evidence>